<dbReference type="InterPro" id="IPR001650">
    <property type="entry name" value="Helicase_C-like"/>
</dbReference>
<dbReference type="Pfam" id="PF00270">
    <property type="entry name" value="DEAD"/>
    <property type="match status" value="1"/>
</dbReference>
<dbReference type="PROSITE" id="PS51194">
    <property type="entry name" value="HELICASE_CTER"/>
    <property type="match status" value="1"/>
</dbReference>
<evidence type="ECO:0000256" key="3">
    <source>
        <dbReference type="ARBA" id="ARBA00022840"/>
    </source>
</evidence>
<accession>B5RHR2</accession>
<feature type="region of interest" description="Disordered" evidence="6">
    <location>
        <begin position="556"/>
        <end position="577"/>
    </location>
</feature>
<dbReference type="EC" id="5.6.2.4" evidence="5"/>
<dbReference type="GO" id="GO:0005694">
    <property type="term" value="C:chromosome"/>
    <property type="evidence" value="ECO:0007669"/>
    <property type="project" value="TreeGrafter"/>
</dbReference>
<dbReference type="InterPro" id="IPR014001">
    <property type="entry name" value="Helicase_ATP-bd"/>
</dbReference>
<evidence type="ECO:0000256" key="6">
    <source>
        <dbReference type="SAM" id="MobiDB-lite"/>
    </source>
</evidence>
<dbReference type="Pfam" id="PF00271">
    <property type="entry name" value="Helicase_C"/>
    <property type="match status" value="1"/>
</dbReference>
<reference evidence="9" key="1">
    <citation type="submission" date="2008-04" db="EMBL/GenBank/DDBJ databases">
        <title>The Tolypocladium inflatum CPA element encodes a RecQ helicase-like gene.</title>
        <authorList>
            <person name="Kempken F."/>
        </authorList>
    </citation>
    <scope>NUCLEOTIDE SEQUENCE</scope>
    <source>
        <strain evidence="9">ATCC34921</strain>
        <tissue evidence="9">Mycelium</tissue>
    </source>
</reference>
<dbReference type="Gene3D" id="3.40.50.300">
    <property type="entry name" value="P-loop containing nucleotide triphosphate hydrolases"/>
    <property type="match status" value="2"/>
</dbReference>
<dbReference type="EMBL" id="AM990997">
    <property type="protein sequence ID" value="CAQ51151.1"/>
    <property type="molecule type" value="Genomic_DNA"/>
</dbReference>
<protein>
    <recommendedName>
        <fullName evidence="5">DNA 3'-5' helicase</fullName>
        <ecNumber evidence="5">5.6.2.4</ecNumber>
    </recommendedName>
</protein>
<dbReference type="SMART" id="SM00487">
    <property type="entry name" value="DEXDc"/>
    <property type="match status" value="1"/>
</dbReference>
<evidence type="ECO:0000313" key="9">
    <source>
        <dbReference type="EMBL" id="CAQ51151.1"/>
    </source>
</evidence>
<proteinExistence type="inferred from homology"/>
<keyword evidence="9" id="KW-0347">Helicase</keyword>
<organism evidence="9">
    <name type="scientific">Tolypocladium inflatum</name>
    <name type="common">Cyclosporin fungus</name>
    <name type="synonym">Tolypocladium niveum</name>
    <dbReference type="NCBI Taxonomy" id="29910"/>
    <lineage>
        <taxon>Eukaryota</taxon>
        <taxon>Fungi</taxon>
        <taxon>Dikarya</taxon>
        <taxon>Ascomycota</taxon>
        <taxon>Pezizomycotina</taxon>
        <taxon>Sordariomycetes</taxon>
        <taxon>Hypocreomycetidae</taxon>
        <taxon>Hypocreales</taxon>
        <taxon>Ophiocordycipitaceae</taxon>
        <taxon>Tolypocladium</taxon>
    </lineage>
</organism>
<evidence type="ECO:0000256" key="5">
    <source>
        <dbReference type="ARBA" id="ARBA00034808"/>
    </source>
</evidence>
<dbReference type="GO" id="GO:0000724">
    <property type="term" value="P:double-strand break repair via homologous recombination"/>
    <property type="evidence" value="ECO:0007669"/>
    <property type="project" value="TreeGrafter"/>
</dbReference>
<dbReference type="InterPro" id="IPR027417">
    <property type="entry name" value="P-loop_NTPase"/>
</dbReference>
<comment type="catalytic activity">
    <reaction evidence="4">
        <text>Couples ATP hydrolysis with the unwinding of duplex DNA by translocating in the 3'-5' direction.</text>
        <dbReference type="EC" id="5.6.2.4"/>
    </reaction>
</comment>
<feature type="non-terminal residue" evidence="9">
    <location>
        <position position="1"/>
    </location>
</feature>
<dbReference type="InterPro" id="IPR011545">
    <property type="entry name" value="DEAD/DEAH_box_helicase_dom"/>
</dbReference>
<evidence type="ECO:0000259" key="7">
    <source>
        <dbReference type="PROSITE" id="PS51192"/>
    </source>
</evidence>
<dbReference type="GO" id="GO:0009378">
    <property type="term" value="F:four-way junction helicase activity"/>
    <property type="evidence" value="ECO:0007669"/>
    <property type="project" value="TreeGrafter"/>
</dbReference>
<keyword evidence="3" id="KW-0067">ATP-binding</keyword>
<evidence type="ECO:0000259" key="8">
    <source>
        <dbReference type="PROSITE" id="PS51194"/>
    </source>
</evidence>
<evidence type="ECO:0000256" key="2">
    <source>
        <dbReference type="ARBA" id="ARBA00022741"/>
    </source>
</evidence>
<keyword evidence="9" id="KW-0378">Hydrolase</keyword>
<dbReference type="GO" id="GO:0005524">
    <property type="term" value="F:ATP binding"/>
    <property type="evidence" value="ECO:0007669"/>
    <property type="project" value="UniProtKB-KW"/>
</dbReference>
<evidence type="ECO:0000256" key="1">
    <source>
        <dbReference type="ARBA" id="ARBA00005446"/>
    </source>
</evidence>
<dbReference type="GO" id="GO:0005737">
    <property type="term" value="C:cytoplasm"/>
    <property type="evidence" value="ECO:0007669"/>
    <property type="project" value="TreeGrafter"/>
</dbReference>
<dbReference type="SUPFAM" id="SSF52540">
    <property type="entry name" value="P-loop containing nucleoside triphosphate hydrolases"/>
    <property type="match status" value="1"/>
</dbReference>
<name>B5RHR2_TOLIN</name>
<keyword evidence="2" id="KW-0547">Nucleotide-binding</keyword>
<dbReference type="PANTHER" id="PTHR13710:SF154">
    <property type="entry name" value="RECQ HELICASE, PUTATIVE (AFU_ORTHOLOGUE AFUA_6G14720)-RELATED"/>
    <property type="match status" value="1"/>
</dbReference>
<dbReference type="GO" id="GO:0003676">
    <property type="term" value="F:nucleic acid binding"/>
    <property type="evidence" value="ECO:0007669"/>
    <property type="project" value="InterPro"/>
</dbReference>
<dbReference type="GO" id="GO:0043138">
    <property type="term" value="F:3'-5' DNA helicase activity"/>
    <property type="evidence" value="ECO:0007669"/>
    <property type="project" value="UniProtKB-EC"/>
</dbReference>
<evidence type="ECO:0000256" key="4">
    <source>
        <dbReference type="ARBA" id="ARBA00034617"/>
    </source>
</evidence>
<feature type="domain" description="Helicase ATP-binding" evidence="7">
    <location>
        <begin position="720"/>
        <end position="878"/>
    </location>
</feature>
<gene>
    <name evidence="9" type="primary">recQ</name>
</gene>
<dbReference type="SMART" id="SM00490">
    <property type="entry name" value="HELICc"/>
    <property type="match status" value="1"/>
</dbReference>
<dbReference type="PANTHER" id="PTHR13710">
    <property type="entry name" value="DNA HELICASE RECQ FAMILY MEMBER"/>
    <property type="match status" value="1"/>
</dbReference>
<comment type="similarity">
    <text evidence="1">Belongs to the helicase family. RecQ subfamily.</text>
</comment>
<feature type="domain" description="Helicase C-terminal" evidence="8">
    <location>
        <begin position="904"/>
        <end position="1067"/>
    </location>
</feature>
<sequence length="1340" mass="149153">LAEGILRHETTGWLKRTDWSAHFKGRDLIEIQRYSQMPGPPDEPLQRLATLLDQLFFYRCIKGLQTMPLMARLLLASSHPHDAHSRPFGPLQERTSMQRYLTYWKRFLCYCLNVLSLDEAALLEQHGFRFADGQRAALQRLWDHLREDDYPDEALREELLHVSVGFWMQRLSDSPFESPLWHFVAVLGIDAESGQLRPAYLFTYVLAGLIYVARALVAEWAIPAAQRPGMKHLEQRFAKVRHRWLCAGGYHPMGYTLSLMLYGLKVARETGSRLMVSWSKSGDRMFFMGKPIPMDSIRSMVAEMTTDAEDLLWGSLMFKRGKGDGDEDIRFTIPLAAIEDDLTYTQRGKSFIHSNGLAGREVEMLEDLVSGPRRREFLDAKGEWKWPGIRKYLKLVKKFEGLLIALAHVTGGQPSRGEEITGLRLVNGINRDRNVFVIDGEVVLVTQYHKSQAHFDSPKVVPRFLPARVGQLIAMYMVYIRPLTDRWEAERWATYDKMNPPSDFVWHRDDGTPWESSQLSNTLARWTEHYMGTRVPLRDWRHIAIAISKRHARERGAAKADFDDADEDGLGGADDERYEVPDDLAASHTSKTAQHYGVTIDVLKRLTAESLEVFGQVSYRWHKFLGCAGPQPTPAGPRQRGDGEGKGRGLGATTTTTTTASMLPPPPKRARVLPLRIGKGEGEGEGDSDGDGEVRLRALRAVLRDDNAQFRSPEQEAAIKAAATGQSPLVAVLPTGAGKSLVFMVPAMLTGSGVTIVVAPYAELKRQLVTRCVDAGLDCRLWPEARDWWPRVAIVSAEAAGSDDFLAWAGDLSTRGRLERVVLDECHLTFTAAAEYRGKLRALVRLRGLGCPFVFLTGTLPPLRERDFEDAMLLQRPLYIRASSHRLNIRHSVRRVKSGQGIMEVKRLVQTRLDRAGAGGQLAAGEKGVIYCVSHAKCKALAQQLGCHYYHALRRDEGEGPAAVALLAAQREVGFQAWVRGETPYIVATAALGTGIDVAGITHVVHLEAPYSIVDYAQEVGRAGRAGEPVMAEIVVEDRAWPAEDPSKDASLALDAREVNNLVRTTGCRRRVIGLCLDGDVRDCRAIDGAAPCDNCQAAELAWKSELTSQGLIMSQARARQASRATARMEAALEEIEELGAKLACRICWMFRGAARARHPWFQCPRADDEDSDDLSFANCMAFQRTIDYRKDRQAQFLSCFYCHVSQALCPSGYQDKGASCRWKHVVIPLAYAAAAEPALWTQVQALAGHEIVGKGAYAAWLGRKHRTLVCGREMTNAMAVFQLILEWRGGGGGAAGPRRRRRTGPGRAGAGPVLVVVVVINVHSVPSRESTYRQLGIYI</sequence>
<feature type="region of interest" description="Disordered" evidence="6">
    <location>
        <begin position="630"/>
        <end position="671"/>
    </location>
</feature>
<dbReference type="PROSITE" id="PS51192">
    <property type="entry name" value="HELICASE_ATP_BIND_1"/>
    <property type="match status" value="1"/>
</dbReference>